<dbReference type="EMBL" id="GG686979">
    <property type="protein sequence ID" value="EEQ97694.1"/>
    <property type="molecule type" value="Genomic_DNA"/>
</dbReference>
<dbReference type="OrthoDB" id="420281at2759"/>
<sequence length="50" mass="6025">MVPPSYVKHMLKTQMEKDTRSWWLEKRATLGTSVRDFLWGFSHARRFLKA</sequence>
<dbReference type="AlphaFoldDB" id="C5LZZ8"/>
<evidence type="ECO:0000313" key="2">
    <source>
        <dbReference type="Proteomes" id="UP000007800"/>
    </source>
</evidence>
<feature type="non-terminal residue" evidence="1">
    <location>
        <position position="50"/>
    </location>
</feature>
<proteinExistence type="predicted"/>
<reference evidence="1 2" key="1">
    <citation type="submission" date="2008-07" db="EMBL/GenBank/DDBJ databases">
        <authorList>
            <person name="El-Sayed N."/>
            <person name="Caler E."/>
            <person name="Inman J."/>
            <person name="Amedeo P."/>
            <person name="Hass B."/>
            <person name="Wortman J."/>
        </authorList>
    </citation>
    <scope>NUCLEOTIDE SEQUENCE [LARGE SCALE GENOMIC DNA]</scope>
    <source>
        <strain evidence="2">ATCC 50983 / TXsc</strain>
    </source>
</reference>
<keyword evidence="2" id="KW-1185">Reference proteome</keyword>
<organism evidence="2">
    <name type="scientific">Perkinsus marinus (strain ATCC 50983 / TXsc)</name>
    <dbReference type="NCBI Taxonomy" id="423536"/>
    <lineage>
        <taxon>Eukaryota</taxon>
        <taxon>Sar</taxon>
        <taxon>Alveolata</taxon>
        <taxon>Perkinsozoa</taxon>
        <taxon>Perkinsea</taxon>
        <taxon>Perkinsida</taxon>
        <taxon>Perkinsidae</taxon>
        <taxon>Perkinsus</taxon>
    </lineage>
</organism>
<protein>
    <submittedName>
        <fullName evidence="1">Uncharacterized protein</fullName>
    </submittedName>
</protein>
<dbReference type="GeneID" id="9036992"/>
<dbReference type="Proteomes" id="UP000007800">
    <property type="component" value="Unassembled WGS sequence"/>
</dbReference>
<dbReference type="RefSeq" id="XP_002764977.1">
    <property type="nucleotide sequence ID" value="XM_002764931.1"/>
</dbReference>
<accession>C5LZZ8</accession>
<evidence type="ECO:0000313" key="1">
    <source>
        <dbReference type="EMBL" id="EEQ97694.1"/>
    </source>
</evidence>
<name>C5LZZ8_PERM5</name>
<gene>
    <name evidence="1" type="ORF">Pmar_PMAR017404</name>
</gene>
<dbReference type="InParanoid" id="C5LZZ8"/>